<keyword evidence="2" id="KW-1185">Reference proteome</keyword>
<evidence type="ECO:0000313" key="1">
    <source>
        <dbReference type="EMBL" id="KAL3591094.1"/>
    </source>
</evidence>
<comment type="caution">
    <text evidence="1">The sequence shown here is derived from an EMBL/GenBank/DDBJ whole genome shotgun (WGS) entry which is preliminary data.</text>
</comment>
<dbReference type="Proteomes" id="UP000309997">
    <property type="component" value="Unassembled WGS sequence"/>
</dbReference>
<name>A0ACC4C872_POPAL</name>
<protein>
    <submittedName>
        <fullName evidence="1">Uncharacterized protein</fullName>
    </submittedName>
</protein>
<evidence type="ECO:0000313" key="2">
    <source>
        <dbReference type="Proteomes" id="UP000309997"/>
    </source>
</evidence>
<reference evidence="1 2" key="1">
    <citation type="journal article" date="2024" name="Plant Biotechnol. J.">
        <title>Genome and CRISPR/Cas9 system of a widespread forest tree (Populus alba) in the world.</title>
        <authorList>
            <person name="Liu Y.J."/>
            <person name="Jiang P.F."/>
            <person name="Han X.M."/>
            <person name="Li X.Y."/>
            <person name="Wang H.M."/>
            <person name="Wang Y.J."/>
            <person name="Wang X.X."/>
            <person name="Zeng Q.Y."/>
        </authorList>
    </citation>
    <scope>NUCLEOTIDE SEQUENCE [LARGE SCALE GENOMIC DNA]</scope>
    <source>
        <strain evidence="2">cv. PAL-ZL1</strain>
    </source>
</reference>
<sequence>MLENSDQEVNNDPVHLQVQFLINLVLRTGTKTNLSSPMSSKPVELCYANKKAFPFCDPIFYDPFGVVKALRIHVLLME</sequence>
<accession>A0ACC4C872</accession>
<dbReference type="EMBL" id="RCHU02000005">
    <property type="protein sequence ID" value="KAL3591094.1"/>
    <property type="molecule type" value="Genomic_DNA"/>
</dbReference>
<gene>
    <name evidence="1" type="ORF">D5086_009734</name>
</gene>
<proteinExistence type="predicted"/>
<organism evidence="1 2">
    <name type="scientific">Populus alba</name>
    <name type="common">White poplar</name>
    <dbReference type="NCBI Taxonomy" id="43335"/>
    <lineage>
        <taxon>Eukaryota</taxon>
        <taxon>Viridiplantae</taxon>
        <taxon>Streptophyta</taxon>
        <taxon>Embryophyta</taxon>
        <taxon>Tracheophyta</taxon>
        <taxon>Spermatophyta</taxon>
        <taxon>Magnoliopsida</taxon>
        <taxon>eudicotyledons</taxon>
        <taxon>Gunneridae</taxon>
        <taxon>Pentapetalae</taxon>
        <taxon>rosids</taxon>
        <taxon>fabids</taxon>
        <taxon>Malpighiales</taxon>
        <taxon>Salicaceae</taxon>
        <taxon>Saliceae</taxon>
        <taxon>Populus</taxon>
    </lineage>
</organism>